<proteinExistence type="inferred from homology"/>
<dbReference type="InterPro" id="IPR016662">
    <property type="entry name" value="Acyl-CoA_thioEstase_long-chain"/>
</dbReference>
<name>A0A1I7JYC5_9BACL</name>
<feature type="domain" description="BAAT/Acyl-CoA thioester hydrolase C-terminal" evidence="4">
    <location>
        <begin position="202"/>
        <end position="417"/>
    </location>
</feature>
<evidence type="ECO:0000259" key="4">
    <source>
        <dbReference type="Pfam" id="PF08840"/>
    </source>
</evidence>
<dbReference type="PANTHER" id="PTHR10824:SF4">
    <property type="entry name" value="ACYL-COENZYME A THIOESTERASE 1-LIKE"/>
    <property type="match status" value="1"/>
</dbReference>
<dbReference type="AlphaFoldDB" id="A0A1I7JYC5"/>
<dbReference type="Proteomes" id="UP000183508">
    <property type="component" value="Unassembled WGS sequence"/>
</dbReference>
<organism evidence="5 6">
    <name type="scientific">Alicyclobacillus macrosporangiidus</name>
    <dbReference type="NCBI Taxonomy" id="392015"/>
    <lineage>
        <taxon>Bacteria</taxon>
        <taxon>Bacillati</taxon>
        <taxon>Bacillota</taxon>
        <taxon>Bacilli</taxon>
        <taxon>Bacillales</taxon>
        <taxon>Alicyclobacillaceae</taxon>
        <taxon>Alicyclobacillus</taxon>
    </lineage>
</organism>
<dbReference type="InterPro" id="IPR029058">
    <property type="entry name" value="AB_hydrolase_fold"/>
</dbReference>
<dbReference type="PANTHER" id="PTHR10824">
    <property type="entry name" value="ACYL-COENZYME A THIOESTERASE-RELATED"/>
    <property type="match status" value="1"/>
</dbReference>
<dbReference type="Pfam" id="PF04775">
    <property type="entry name" value="Bile_Hydr_Trans"/>
    <property type="match status" value="1"/>
</dbReference>
<evidence type="ECO:0008006" key="7">
    <source>
        <dbReference type="Google" id="ProtNLM"/>
    </source>
</evidence>
<feature type="active site" description="Charge relay system" evidence="2">
    <location>
        <position position="378"/>
    </location>
</feature>
<feature type="active site" description="Charge relay system" evidence="2">
    <location>
        <position position="230"/>
    </location>
</feature>
<accession>A0A1I7JYC5</accession>
<dbReference type="GO" id="GO:0047617">
    <property type="term" value="F:fatty acyl-CoA hydrolase activity"/>
    <property type="evidence" value="ECO:0007669"/>
    <property type="project" value="TreeGrafter"/>
</dbReference>
<dbReference type="Gene3D" id="3.40.50.1820">
    <property type="entry name" value="alpha/beta hydrolase"/>
    <property type="match status" value="1"/>
</dbReference>
<dbReference type="InterPro" id="IPR014940">
    <property type="entry name" value="BAAT_C"/>
</dbReference>
<evidence type="ECO:0000313" key="6">
    <source>
        <dbReference type="Proteomes" id="UP000183508"/>
    </source>
</evidence>
<gene>
    <name evidence="5" type="ORF">SAMN05421543_112117</name>
</gene>
<dbReference type="PIRSF" id="PIRSF016521">
    <property type="entry name" value="Acyl-CoA_hydro"/>
    <property type="match status" value="1"/>
</dbReference>
<dbReference type="STRING" id="392015.SAMN05421543_112117"/>
<keyword evidence="6" id="KW-1185">Reference proteome</keyword>
<evidence type="ECO:0000313" key="5">
    <source>
        <dbReference type="EMBL" id="SFU90230.1"/>
    </source>
</evidence>
<sequence length="426" mass="47114">MQIRPKVSLIDEPVHIQIDGLEPHSYVTVTAVTNNVLGLTCSARSSAVFVADSNGSIDLDTQKPVSGSYDCADGMGLFWSMAIKDIQYTPVIRNGELRYGPAETVVRLCVEYNGEILCTADCIRRLYDPDVQMLNITKLDMVGKLFIRNGNAPALGLIVLGGGEGGLASPMTYAALLASHGYPALALAYFRFEHLLPNLREIPLEYFEKAIHWLRHHPACNGQVVVYGRSKGAELTLLLGSKYPEVAAVIASSPSSVVCIGDVEQRPTGGYRKYSSWSVDGRPLPFVPWSDELCAEAERSLRNGRGIDQVHRRALLEADGIERYEIPVERIHGPILLISSGDDHWWPSTLHCERIKRRLSEHGFPYRCVHLDYPHAGHVIRFPGVPTTQLRMNGGTPGANNAASAESWQEILRFIEQLHHEGGERD</sequence>
<protein>
    <recommendedName>
        <fullName evidence="7">Acyl-CoA thioester hydrolase/BAAT N-terminal region</fullName>
    </recommendedName>
</protein>
<comment type="similarity">
    <text evidence="1">Belongs to the C/M/P thioester hydrolase family.</text>
</comment>
<dbReference type="Gene3D" id="2.60.40.2240">
    <property type="entry name" value="Acyl-CoA thioester hydrolase/BAAT N-terminal domain"/>
    <property type="match status" value="1"/>
</dbReference>
<dbReference type="Pfam" id="PF08840">
    <property type="entry name" value="BAAT_C"/>
    <property type="match status" value="1"/>
</dbReference>
<dbReference type="InterPro" id="IPR006862">
    <property type="entry name" value="Thio_Ohase/aa_AcTrfase"/>
</dbReference>
<feature type="active site" description="Charge relay system" evidence="2">
    <location>
        <position position="343"/>
    </location>
</feature>
<evidence type="ECO:0000259" key="3">
    <source>
        <dbReference type="Pfam" id="PF04775"/>
    </source>
</evidence>
<dbReference type="SUPFAM" id="SSF53474">
    <property type="entry name" value="alpha/beta-Hydrolases"/>
    <property type="match status" value="1"/>
</dbReference>
<dbReference type="EMBL" id="FPBV01000012">
    <property type="protein sequence ID" value="SFU90230.1"/>
    <property type="molecule type" value="Genomic_DNA"/>
</dbReference>
<dbReference type="GO" id="GO:0006637">
    <property type="term" value="P:acyl-CoA metabolic process"/>
    <property type="evidence" value="ECO:0007669"/>
    <property type="project" value="InterPro"/>
</dbReference>
<dbReference type="InterPro" id="IPR042490">
    <property type="entry name" value="Thio_Ohase/BAAT_N"/>
</dbReference>
<reference evidence="6" key="1">
    <citation type="submission" date="2016-10" db="EMBL/GenBank/DDBJ databases">
        <authorList>
            <person name="Varghese N."/>
        </authorList>
    </citation>
    <scope>NUCLEOTIDE SEQUENCE [LARGE SCALE GENOMIC DNA]</scope>
    <source>
        <strain evidence="6">DSM 17980</strain>
    </source>
</reference>
<evidence type="ECO:0000256" key="1">
    <source>
        <dbReference type="ARBA" id="ARBA00006538"/>
    </source>
</evidence>
<dbReference type="GO" id="GO:0006631">
    <property type="term" value="P:fatty acid metabolic process"/>
    <property type="evidence" value="ECO:0007669"/>
    <property type="project" value="TreeGrafter"/>
</dbReference>
<evidence type="ECO:0000256" key="2">
    <source>
        <dbReference type="PIRSR" id="PIRSR016521-1"/>
    </source>
</evidence>
<feature type="domain" description="Acyl-CoA thioester hydrolase/bile acid-CoA amino acid N-acetyltransferase" evidence="3">
    <location>
        <begin position="11"/>
        <end position="137"/>
    </location>
</feature>